<dbReference type="Proteomes" id="UP001589890">
    <property type="component" value="Unassembled WGS sequence"/>
</dbReference>
<feature type="region of interest" description="Disordered" evidence="1">
    <location>
        <begin position="1"/>
        <end position="31"/>
    </location>
</feature>
<dbReference type="InterPro" id="IPR001563">
    <property type="entry name" value="Peptidase_S10"/>
</dbReference>
<reference evidence="2 3" key="1">
    <citation type="submission" date="2024-09" db="EMBL/GenBank/DDBJ databases">
        <authorList>
            <person name="Sun Q."/>
            <person name="Mori K."/>
        </authorList>
    </citation>
    <scope>NUCLEOTIDE SEQUENCE [LARGE SCALE GENOMIC DNA]</scope>
    <source>
        <strain evidence="2 3">CGMCC 1.15906</strain>
    </source>
</reference>
<protein>
    <submittedName>
        <fullName evidence="2">S10 family peptidase</fullName>
    </submittedName>
</protein>
<dbReference type="SUPFAM" id="SSF53474">
    <property type="entry name" value="alpha/beta-Hydrolases"/>
    <property type="match status" value="1"/>
</dbReference>
<proteinExistence type="predicted"/>
<dbReference type="Pfam" id="PF00450">
    <property type="entry name" value="Peptidase_S10"/>
    <property type="match status" value="1"/>
</dbReference>
<dbReference type="InterPro" id="IPR029058">
    <property type="entry name" value="AB_hydrolase_fold"/>
</dbReference>
<dbReference type="Gene3D" id="3.40.50.1820">
    <property type="entry name" value="alpha/beta hydrolase"/>
    <property type="match status" value="1"/>
</dbReference>
<sequence>MPTNKTDETPASPDKPKDAAKPEAEKPTDDLVTTSHVLAVGRRKLKYTATTGRIVLRKEVVTDGTFDGHQPKAEVFLTAYTLDGADVTERPVTFAFNGGPGSSSIWLHLGVLGPRRVVSGDVGELVPPPYRLVDNPESLLAHSDLVFIDPVSTGYSRPLTGVKAGDYHGFTPDLESVGEVIRLWTSRNGRWMSPKFLAGESYGTTRAAGLAGHLQERYGMYLNGLMLISSVLEFGTLDFSPGNDLPYAMFLPSYAAIAHYHGKHGDRPLAEVLAEAEEFASTTYPAALASDSRLSAEERADVVARTAALTGLSREYVDRVDLRIEHVRFSTELLRETRRVVGRLDGRFVGWDADSGREHFEADPSMSAIIGPYTAALNHYVHAELEYHNDLPYEIVSYSANEAWSFKDFEARQITVADKLASAMRANPYLKVHVASGHYDGATPYFATEYTLARLQIPADLRDNIETAYYPAGHMMYVHEPSRLQQSKDLAAFVQKASNR</sequence>
<dbReference type="RefSeq" id="WP_380049224.1">
    <property type="nucleotide sequence ID" value="NZ_JBHLTC010000022.1"/>
</dbReference>
<name>A0ABV6QNB7_9ACTN</name>
<dbReference type="EMBL" id="JBHLTC010000022">
    <property type="protein sequence ID" value="MFC0626108.1"/>
    <property type="molecule type" value="Genomic_DNA"/>
</dbReference>
<keyword evidence="3" id="KW-1185">Reference proteome</keyword>
<evidence type="ECO:0000313" key="3">
    <source>
        <dbReference type="Proteomes" id="UP001589890"/>
    </source>
</evidence>
<evidence type="ECO:0000256" key="1">
    <source>
        <dbReference type="SAM" id="MobiDB-lite"/>
    </source>
</evidence>
<feature type="compositionally biased region" description="Basic and acidic residues" evidence="1">
    <location>
        <begin position="1"/>
        <end position="29"/>
    </location>
</feature>
<organism evidence="2 3">
    <name type="scientific">Kribbella deserti</name>
    <dbReference type="NCBI Taxonomy" id="1926257"/>
    <lineage>
        <taxon>Bacteria</taxon>
        <taxon>Bacillati</taxon>
        <taxon>Actinomycetota</taxon>
        <taxon>Actinomycetes</taxon>
        <taxon>Propionibacteriales</taxon>
        <taxon>Kribbellaceae</taxon>
        <taxon>Kribbella</taxon>
    </lineage>
</organism>
<comment type="caution">
    <text evidence="2">The sequence shown here is derived from an EMBL/GenBank/DDBJ whole genome shotgun (WGS) entry which is preliminary data.</text>
</comment>
<evidence type="ECO:0000313" key="2">
    <source>
        <dbReference type="EMBL" id="MFC0626108.1"/>
    </source>
</evidence>
<gene>
    <name evidence="2" type="ORF">ACFFGN_18665</name>
</gene>
<accession>A0ABV6QNB7</accession>